<dbReference type="InterPro" id="IPR021301">
    <property type="entry name" value="DUF2779"/>
</dbReference>
<gene>
    <name evidence="2" type="ORF">GSF08_06055</name>
</gene>
<evidence type="ECO:0000313" key="2">
    <source>
        <dbReference type="EMBL" id="MXQ73494.1"/>
    </source>
</evidence>
<reference evidence="2 3" key="1">
    <citation type="submission" date="2019-12" db="EMBL/GenBank/DDBJ databases">
        <authorList>
            <person name="Yang R."/>
        </authorList>
    </citation>
    <scope>NUCLEOTIDE SEQUENCE [LARGE SCALE GENOMIC DNA]</scope>
    <source>
        <strain evidence="2 3">DONG20-135</strain>
    </source>
</reference>
<feature type="domain" description="DUF2779" evidence="1">
    <location>
        <begin position="296"/>
        <end position="419"/>
    </location>
</feature>
<name>A0A6N8U833_9FIRM</name>
<protein>
    <submittedName>
        <fullName evidence="2">DUF2779 domain-containing protein</fullName>
    </submittedName>
</protein>
<dbReference type="EMBL" id="WUUQ01000002">
    <property type="protein sequence ID" value="MXQ73494.1"/>
    <property type="molecule type" value="Genomic_DNA"/>
</dbReference>
<organism evidence="2 3">
    <name type="scientific">Copranaerobaculum intestinale</name>
    <dbReference type="NCBI Taxonomy" id="2692629"/>
    <lineage>
        <taxon>Bacteria</taxon>
        <taxon>Bacillati</taxon>
        <taxon>Bacillota</taxon>
        <taxon>Erysipelotrichia</taxon>
        <taxon>Erysipelotrichales</taxon>
        <taxon>Erysipelotrichaceae</taxon>
        <taxon>Copranaerobaculum</taxon>
    </lineage>
</organism>
<reference evidence="2 3" key="2">
    <citation type="submission" date="2020-01" db="EMBL/GenBank/DDBJ databases">
        <title>Clostridiaceae sp. nov. isolated from the gut of human by culturomics.</title>
        <authorList>
            <person name="Chang Y."/>
        </authorList>
    </citation>
    <scope>NUCLEOTIDE SEQUENCE [LARGE SCALE GENOMIC DNA]</scope>
    <source>
        <strain evidence="2 3">DONG20-135</strain>
    </source>
</reference>
<keyword evidence="3" id="KW-1185">Reference proteome</keyword>
<sequence>MYHISDIKKFERCEKYFWLYTHQPVKYSPFVYHNENMTELCKKLLSINEPYFEGQANDEGEKALQAISEYSCLVNARFVYQDLRIKIPFLIKQDDHSFDVYFTYTSCYPKEGEAQSIADHMYVLKQLQIPVHHIYAIHLNAQYVRQGDLDVHELLIIDTYLFNHKNKAHQKIEELVDTCSRNLDEVLVRMREVQQVEHVESKRTTMCTRGLKCPYFEKCFETPSPTSVLNLVQSAGKLEMQEAGIQDMRDVDLAKLEGTRHQYAQIMAAKCFDGIYFDTFAMYSWVHDNIQYPISYLDFEWETYVYPPYDGMKPYDVLTFQYSLHIEKEHGAELEHKQFLGKQDCREAFIQHLLANIPETGTIMVFNMEGAEKLRLMQLSEQFPQYREQLVAVCDRMIDLSLPFSTGNVYLKEMAGMYSLKKLVTIFSDYRYSDLDISYGMDAVKNWRMLAHSDDEQSKEIEQHLFEYCAMDTYAMVLVYHGILDLLNEKSKNLYSSS</sequence>
<dbReference type="Pfam" id="PF11074">
    <property type="entry name" value="DUF2779"/>
    <property type="match status" value="1"/>
</dbReference>
<evidence type="ECO:0000259" key="1">
    <source>
        <dbReference type="Pfam" id="PF11074"/>
    </source>
</evidence>
<dbReference type="Proteomes" id="UP000434036">
    <property type="component" value="Unassembled WGS sequence"/>
</dbReference>
<accession>A0A6N8U833</accession>
<dbReference type="AlphaFoldDB" id="A0A6N8U833"/>
<evidence type="ECO:0000313" key="3">
    <source>
        <dbReference type="Proteomes" id="UP000434036"/>
    </source>
</evidence>
<proteinExistence type="predicted"/>
<comment type="caution">
    <text evidence="2">The sequence shown here is derived from an EMBL/GenBank/DDBJ whole genome shotgun (WGS) entry which is preliminary data.</text>
</comment>